<keyword evidence="3" id="KW-0021">Allosteric enzyme</keyword>
<dbReference type="GO" id="GO:0005978">
    <property type="term" value="P:glycogen biosynthetic process"/>
    <property type="evidence" value="ECO:0007669"/>
    <property type="project" value="UniProtKB-UniPathway"/>
</dbReference>
<dbReference type="EMBL" id="LZPO01097569">
    <property type="protein sequence ID" value="OBS63972.1"/>
    <property type="molecule type" value="Genomic_DNA"/>
</dbReference>
<dbReference type="PANTHER" id="PTHR10176">
    <property type="entry name" value="GLYCOGEN SYNTHASE"/>
    <property type="match status" value="1"/>
</dbReference>
<feature type="region of interest" description="Disordered" evidence="10">
    <location>
        <begin position="81"/>
        <end position="111"/>
    </location>
</feature>
<dbReference type="Pfam" id="PF05693">
    <property type="entry name" value="Glycogen_syn"/>
    <property type="match status" value="1"/>
</dbReference>
<dbReference type="Proteomes" id="UP000092124">
    <property type="component" value="Unassembled WGS sequence"/>
</dbReference>
<comment type="pathway">
    <text evidence="1 9">Glycan biosynthesis; glycogen biosynthesis.</text>
</comment>
<comment type="similarity">
    <text evidence="2 9">Belongs to the glycosyltransferase 3 family.</text>
</comment>
<comment type="caution">
    <text evidence="11">The sequence shown here is derived from an EMBL/GenBank/DDBJ whole genome shotgun (WGS) entry which is preliminary data.</text>
</comment>
<feature type="compositionally biased region" description="Acidic residues" evidence="10">
    <location>
        <begin position="90"/>
        <end position="107"/>
    </location>
</feature>
<name>A0A1A6GF92_NEOLE</name>
<evidence type="ECO:0000256" key="9">
    <source>
        <dbReference type="RuleBase" id="RU363104"/>
    </source>
</evidence>
<dbReference type="UniPathway" id="UPA00164"/>
<feature type="non-terminal residue" evidence="11">
    <location>
        <position position="149"/>
    </location>
</feature>
<dbReference type="EC" id="2.4.1.11" evidence="9"/>
<accession>A0A1A6GF92</accession>
<dbReference type="InterPro" id="IPR008631">
    <property type="entry name" value="Glycogen_synth"/>
</dbReference>
<evidence type="ECO:0000256" key="1">
    <source>
        <dbReference type="ARBA" id="ARBA00004964"/>
    </source>
</evidence>
<dbReference type="Gene3D" id="3.40.50.2000">
    <property type="entry name" value="Glycogen Phosphorylase B"/>
    <property type="match status" value="1"/>
</dbReference>
<evidence type="ECO:0000256" key="10">
    <source>
        <dbReference type="SAM" id="MobiDB-lite"/>
    </source>
</evidence>
<evidence type="ECO:0000313" key="12">
    <source>
        <dbReference type="Proteomes" id="UP000092124"/>
    </source>
</evidence>
<evidence type="ECO:0000256" key="8">
    <source>
        <dbReference type="ARBA" id="ARBA00047345"/>
    </source>
</evidence>
<sequence>MGIPSVTTNLSGFGCFMQEHVADPTAYGIYIVDRRFRSPDDSCNQLTQFLYGFCKQSRRQRIIQRNRTERLSDLLDWRYLGRTSSPQSSDVEDEEDEDERYDEEEEAERDRPCLMGDWVYQLPAGGGVGGDSAGGAPPPPHTHLSLIHI</sequence>
<protein>
    <recommendedName>
        <fullName evidence="9">Glycogen [starch] synthase</fullName>
        <ecNumber evidence="9">2.4.1.11</ecNumber>
    </recommendedName>
</protein>
<evidence type="ECO:0000256" key="6">
    <source>
        <dbReference type="ARBA" id="ARBA00023056"/>
    </source>
</evidence>
<dbReference type="GO" id="GO:0005737">
    <property type="term" value="C:cytoplasm"/>
    <property type="evidence" value="ECO:0007669"/>
    <property type="project" value="TreeGrafter"/>
</dbReference>
<feature type="region of interest" description="Disordered" evidence="10">
    <location>
        <begin position="125"/>
        <end position="149"/>
    </location>
</feature>
<evidence type="ECO:0000256" key="7">
    <source>
        <dbReference type="ARBA" id="ARBA00043883"/>
    </source>
</evidence>
<keyword evidence="6 9" id="KW-0320">Glycogen biosynthesis</keyword>
<keyword evidence="5 9" id="KW-0808">Transferase</keyword>
<comment type="function">
    <text evidence="9">Transfers the glycosyl residue from UDP-Glc to the non-reducing end of alpha-1,4-glucan.</text>
</comment>
<evidence type="ECO:0000256" key="2">
    <source>
        <dbReference type="ARBA" id="ARBA00010686"/>
    </source>
</evidence>
<organism evidence="11 12">
    <name type="scientific">Neotoma lepida</name>
    <name type="common">Desert woodrat</name>
    <dbReference type="NCBI Taxonomy" id="56216"/>
    <lineage>
        <taxon>Eukaryota</taxon>
        <taxon>Metazoa</taxon>
        <taxon>Chordata</taxon>
        <taxon>Craniata</taxon>
        <taxon>Vertebrata</taxon>
        <taxon>Euteleostomi</taxon>
        <taxon>Mammalia</taxon>
        <taxon>Eutheria</taxon>
        <taxon>Euarchontoglires</taxon>
        <taxon>Glires</taxon>
        <taxon>Rodentia</taxon>
        <taxon>Myomorpha</taxon>
        <taxon>Muroidea</taxon>
        <taxon>Cricetidae</taxon>
        <taxon>Neotominae</taxon>
        <taxon>Neotoma</taxon>
    </lineage>
</organism>
<comment type="catalytic activity">
    <reaction evidence="8">
        <text>[(1-&gt;4)-alpha-D-glucosyl](n) + UDP-alpha-D-glucose = [(1-&gt;4)-alpha-D-glucosyl](n+1) + UDP + H(+)</text>
        <dbReference type="Rhea" id="RHEA:18549"/>
        <dbReference type="Rhea" id="RHEA-COMP:9584"/>
        <dbReference type="Rhea" id="RHEA-COMP:9587"/>
        <dbReference type="ChEBI" id="CHEBI:15378"/>
        <dbReference type="ChEBI" id="CHEBI:15444"/>
        <dbReference type="ChEBI" id="CHEBI:58223"/>
        <dbReference type="ChEBI" id="CHEBI:58885"/>
        <dbReference type="EC" id="2.4.1.11"/>
    </reaction>
    <physiologicalReaction direction="left-to-right" evidence="8">
        <dbReference type="Rhea" id="RHEA:18550"/>
    </physiologicalReaction>
</comment>
<reference evidence="11 12" key="1">
    <citation type="submission" date="2016-06" db="EMBL/GenBank/DDBJ databases">
        <title>The Draft Genome Sequence and Annotation of the Desert Woodrat Neotoma lepida.</title>
        <authorList>
            <person name="Campbell M."/>
            <person name="Oakeson K.F."/>
            <person name="Yandell M."/>
            <person name="Halpert J.R."/>
            <person name="Dearing D."/>
        </authorList>
    </citation>
    <scope>NUCLEOTIDE SEQUENCE [LARGE SCALE GENOMIC DNA]</scope>
    <source>
        <strain evidence="11">417</strain>
        <tissue evidence="11">Liver</tissue>
    </source>
</reference>
<keyword evidence="4 9" id="KW-0328">Glycosyltransferase</keyword>
<dbReference type="OrthoDB" id="6335297at2759"/>
<evidence type="ECO:0000256" key="4">
    <source>
        <dbReference type="ARBA" id="ARBA00022676"/>
    </source>
</evidence>
<comment type="function">
    <text evidence="7">Glycogen synthase participates in the glycogen biosynthetic process along with glycogenin and glycogen branching enzyme. Extends the primer composed of a few glucose units formed by glycogenin by adding new glucose units to it. In this context, glycogen synthase transfers the glycosyl residue from UDP-Glc to the non-reducing end of alpha-1,4-glucan.</text>
</comment>
<dbReference type="GO" id="GO:0004373">
    <property type="term" value="F:alpha-1,4-glucan glucosyltransferase (UDP-glucose donor) activity"/>
    <property type="evidence" value="ECO:0007669"/>
    <property type="project" value="UniProtKB-EC"/>
</dbReference>
<gene>
    <name evidence="11" type="ORF">A6R68_07490</name>
</gene>
<dbReference type="AlphaFoldDB" id="A0A1A6GF92"/>
<proteinExistence type="inferred from homology"/>
<keyword evidence="12" id="KW-1185">Reference proteome</keyword>
<evidence type="ECO:0000256" key="5">
    <source>
        <dbReference type="ARBA" id="ARBA00022679"/>
    </source>
</evidence>
<evidence type="ECO:0000313" key="11">
    <source>
        <dbReference type="EMBL" id="OBS63972.1"/>
    </source>
</evidence>
<dbReference type="PANTHER" id="PTHR10176:SF1">
    <property type="entry name" value="GLYCOGEN [STARCH] SYNTHASE, LIVER"/>
    <property type="match status" value="1"/>
</dbReference>
<dbReference type="STRING" id="56216.A0A1A6GF92"/>
<evidence type="ECO:0000256" key="3">
    <source>
        <dbReference type="ARBA" id="ARBA00022533"/>
    </source>
</evidence>